<dbReference type="PANTHER" id="PTHR13832">
    <property type="entry name" value="PROTEIN PHOSPHATASE 2C"/>
    <property type="match status" value="1"/>
</dbReference>
<dbReference type="PROSITE" id="PS51746">
    <property type="entry name" value="PPM_2"/>
    <property type="match status" value="1"/>
</dbReference>
<organism evidence="3 4">
    <name type="scientific">Thiohalobacter thiocyanaticus</name>
    <dbReference type="NCBI Taxonomy" id="585455"/>
    <lineage>
        <taxon>Bacteria</taxon>
        <taxon>Pseudomonadati</taxon>
        <taxon>Pseudomonadota</taxon>
        <taxon>Gammaproteobacteria</taxon>
        <taxon>Thiohalobacterales</taxon>
        <taxon>Thiohalobacteraceae</taxon>
        <taxon>Thiohalobacter</taxon>
    </lineage>
</organism>
<dbReference type="Gene3D" id="3.60.40.10">
    <property type="entry name" value="PPM-type phosphatase domain"/>
    <property type="match status" value="1"/>
</dbReference>
<feature type="domain" description="PPM-type phosphatase" evidence="2">
    <location>
        <begin position="2"/>
        <end position="242"/>
    </location>
</feature>
<dbReference type="SMART" id="SM00332">
    <property type="entry name" value="PP2Cc"/>
    <property type="match status" value="1"/>
</dbReference>
<dbReference type="InterPro" id="IPR036457">
    <property type="entry name" value="PPM-type-like_dom_sf"/>
</dbReference>
<dbReference type="CDD" id="cd00143">
    <property type="entry name" value="PP2Cc"/>
    <property type="match status" value="1"/>
</dbReference>
<evidence type="ECO:0000313" key="4">
    <source>
        <dbReference type="Proteomes" id="UP000287798"/>
    </source>
</evidence>
<gene>
    <name evidence="3" type="ORF">D6C00_09105</name>
</gene>
<feature type="region of interest" description="Disordered" evidence="1">
    <location>
        <begin position="245"/>
        <end position="272"/>
    </location>
</feature>
<reference evidence="3 4" key="1">
    <citation type="journal article" date="2010" name="Int. J. Syst. Evol. Microbiol.">
        <title>Thiohalobacter thiocyanaticus gen. nov., sp. nov., a moderately halophilic, sulfur-oxidizing gammaproteobacterium from hypersaline lakes, that utilizes thiocyanate.</title>
        <authorList>
            <person name="Sorokin D.Y."/>
            <person name="Kovaleva O.L."/>
            <person name="Tourova T.P."/>
            <person name="Muyzer G."/>
        </authorList>
    </citation>
    <scope>NUCLEOTIDE SEQUENCE [LARGE SCALE GENOMIC DNA]</scope>
    <source>
        <strain evidence="3 4">Hrh1</strain>
    </source>
</reference>
<dbReference type="SMART" id="SM00331">
    <property type="entry name" value="PP2C_SIG"/>
    <property type="match status" value="1"/>
</dbReference>
<sequence>MRFTARQTTRLGNRSSNQDRSLILADADAVLLAVADGMGGHARGDLAAQAFIDSLARQFRQRDPLQAPGEFLTRSLEAAHRTIIAVGQAQRPPIEPLTTAVVCLVSDDTAHWAHVGDSRLYLLRDGAVVFQTRDHTPLADMLDAGLISARQARSHRLRNQVSRCLGGQGTCPEPSLGPTAWLQPGDVLLLCSDGFWSPLDPEALPELTASEDLADRLETLAVTAEASSYPHSDNVTAAALRWEGADSGEQNPPQPADQHGDAADTPQSSLDRAIAAIEQAMAEYADEIPPDAPAQDRSRSV</sequence>
<dbReference type="Pfam" id="PF13672">
    <property type="entry name" value="PP2C_2"/>
    <property type="match status" value="1"/>
</dbReference>
<name>A0A426QJZ2_9GAMM</name>
<dbReference type="PANTHER" id="PTHR13832:SF827">
    <property type="entry name" value="PROTEIN PHOSPHATASE 1L"/>
    <property type="match status" value="1"/>
</dbReference>
<dbReference type="RefSeq" id="WP_158675374.1">
    <property type="nucleotide sequence ID" value="NZ_QZMU01000001.1"/>
</dbReference>
<comment type="caution">
    <text evidence="3">The sequence shown here is derived from an EMBL/GenBank/DDBJ whole genome shotgun (WGS) entry which is preliminary data.</text>
</comment>
<evidence type="ECO:0000259" key="2">
    <source>
        <dbReference type="PROSITE" id="PS51746"/>
    </source>
</evidence>
<dbReference type="EMBL" id="QZMU01000001">
    <property type="protein sequence ID" value="RRQ22092.1"/>
    <property type="molecule type" value="Genomic_DNA"/>
</dbReference>
<dbReference type="InterPro" id="IPR015655">
    <property type="entry name" value="PP2C"/>
</dbReference>
<dbReference type="InterPro" id="IPR001932">
    <property type="entry name" value="PPM-type_phosphatase-like_dom"/>
</dbReference>
<accession>A0A426QJZ2</accession>
<dbReference type="SUPFAM" id="SSF81606">
    <property type="entry name" value="PP2C-like"/>
    <property type="match status" value="1"/>
</dbReference>
<evidence type="ECO:0000313" key="3">
    <source>
        <dbReference type="EMBL" id="RRQ22092.1"/>
    </source>
</evidence>
<evidence type="ECO:0000256" key="1">
    <source>
        <dbReference type="SAM" id="MobiDB-lite"/>
    </source>
</evidence>
<dbReference type="OrthoDB" id="9801841at2"/>
<keyword evidence="4" id="KW-1185">Reference proteome</keyword>
<dbReference type="Proteomes" id="UP000287798">
    <property type="component" value="Unassembled WGS sequence"/>
</dbReference>
<proteinExistence type="predicted"/>
<dbReference type="GO" id="GO:0004722">
    <property type="term" value="F:protein serine/threonine phosphatase activity"/>
    <property type="evidence" value="ECO:0007669"/>
    <property type="project" value="InterPro"/>
</dbReference>
<dbReference type="AlphaFoldDB" id="A0A426QJZ2"/>
<protein>
    <submittedName>
        <fullName evidence="3">Serine/threonine-protein phosphatase</fullName>
    </submittedName>
</protein>